<keyword evidence="1" id="KW-0808">Transferase</keyword>
<accession>A0A1H4MQ02</accession>
<dbReference type="EMBL" id="FNSL01000001">
    <property type="protein sequence ID" value="SEB84854.1"/>
    <property type="molecule type" value="Genomic_DNA"/>
</dbReference>
<evidence type="ECO:0000313" key="2">
    <source>
        <dbReference type="Proteomes" id="UP000199064"/>
    </source>
</evidence>
<proteinExistence type="predicted"/>
<dbReference type="Proteomes" id="UP000199064">
    <property type="component" value="Unassembled WGS sequence"/>
</dbReference>
<gene>
    <name evidence="1" type="ORF">SAMN05216452_3412</name>
</gene>
<dbReference type="Pfam" id="PF08843">
    <property type="entry name" value="AbiEii"/>
    <property type="match status" value="1"/>
</dbReference>
<dbReference type="RefSeq" id="WP_090329576.1">
    <property type="nucleotide sequence ID" value="NZ_FNSL01000001.1"/>
</dbReference>
<name>A0A1H4MQ02_9HYPH</name>
<dbReference type="AlphaFoldDB" id="A0A1H4MQ02"/>
<dbReference type="InterPro" id="IPR014942">
    <property type="entry name" value="AbiEii"/>
</dbReference>
<reference evidence="2" key="1">
    <citation type="submission" date="2016-10" db="EMBL/GenBank/DDBJ databases">
        <authorList>
            <person name="Varghese N."/>
            <person name="Submissions S."/>
        </authorList>
    </citation>
    <scope>NUCLEOTIDE SEQUENCE [LARGE SCALE GENOMIC DNA]</scope>
    <source>
        <strain evidence="2">ES.061</strain>
    </source>
</reference>
<dbReference type="Gene3D" id="3.10.450.620">
    <property type="entry name" value="JHP933, nucleotidyltransferase-like core domain"/>
    <property type="match status" value="1"/>
</dbReference>
<protein>
    <submittedName>
        <fullName evidence="1">Predicted nucleotidyltransferase component of viral defense system</fullName>
    </submittedName>
</protein>
<keyword evidence="2" id="KW-1185">Reference proteome</keyword>
<organism evidence="1 2">
    <name type="scientific">Nitratireductor aquibiodomus</name>
    <dbReference type="NCBI Taxonomy" id="204799"/>
    <lineage>
        <taxon>Bacteria</taxon>
        <taxon>Pseudomonadati</taxon>
        <taxon>Pseudomonadota</taxon>
        <taxon>Alphaproteobacteria</taxon>
        <taxon>Hyphomicrobiales</taxon>
        <taxon>Phyllobacteriaceae</taxon>
        <taxon>Nitratireductor</taxon>
    </lineage>
</organism>
<evidence type="ECO:0000313" key="1">
    <source>
        <dbReference type="EMBL" id="SEB84854.1"/>
    </source>
</evidence>
<sequence>MAFADAYRNQVALLIRALPSVAAEECFAMKGGTAINLFIRDLPRLSVDIDLTYLPVQERAASLAAIDAAMLRIAERITEAVRGTRVAPSRSRENVVTKLVVRSDSAQIKIEVTPVLRGCVFEPEIRPVSSSVEDEFGFAEMRIVSFPDLYAGKIVAAFDRQHPRDLFDARDLLANEGVDDALRRTFLVYLISHDRPMAEVLTVRRKDIKAEFERGFIGMTRQPVELDDLLAAREALISEIVGSMPDAHRQFLLAFERGEPDWSTIGLEAAADLPAVRWRQHNLDSLSAEKRGTLVKQLEEVLEK</sequence>
<dbReference type="GO" id="GO:0016740">
    <property type="term" value="F:transferase activity"/>
    <property type="evidence" value="ECO:0007669"/>
    <property type="project" value="UniProtKB-KW"/>
</dbReference>